<dbReference type="InterPro" id="IPR000210">
    <property type="entry name" value="BTB/POZ_dom"/>
</dbReference>
<dbReference type="EMBL" id="NCKU01000731">
    <property type="protein sequence ID" value="RWS14406.1"/>
    <property type="molecule type" value="Genomic_DNA"/>
</dbReference>
<dbReference type="PANTHER" id="PTHR45774:SF4">
    <property type="entry name" value="AXUNDEAD, ISOFORM F"/>
    <property type="match status" value="1"/>
</dbReference>
<organism evidence="6 7">
    <name type="scientific">Dinothrombium tinctorium</name>
    <dbReference type="NCBI Taxonomy" id="1965070"/>
    <lineage>
        <taxon>Eukaryota</taxon>
        <taxon>Metazoa</taxon>
        <taxon>Ecdysozoa</taxon>
        <taxon>Arthropoda</taxon>
        <taxon>Chelicerata</taxon>
        <taxon>Arachnida</taxon>
        <taxon>Acari</taxon>
        <taxon>Acariformes</taxon>
        <taxon>Trombidiformes</taxon>
        <taxon>Prostigmata</taxon>
        <taxon>Anystina</taxon>
        <taxon>Parasitengona</taxon>
        <taxon>Trombidioidea</taxon>
        <taxon>Trombidiidae</taxon>
        <taxon>Dinothrombium</taxon>
    </lineage>
</organism>
<gene>
    <name evidence="3" type="ORF">B4U79_05376</name>
    <name evidence="4" type="ORF">B4U79_09118</name>
    <name evidence="6" type="ORF">B4U79_10758</name>
    <name evidence="5" type="ORF">B4U79_13219</name>
</gene>
<dbReference type="EMBL" id="NCKU01001181">
    <property type="protein sequence ID" value="RWS12858.1"/>
    <property type="molecule type" value="Genomic_DNA"/>
</dbReference>
<dbReference type="SMART" id="SM00875">
    <property type="entry name" value="BACK"/>
    <property type="match status" value="1"/>
</dbReference>
<feature type="compositionally biased region" description="Low complexity" evidence="1">
    <location>
        <begin position="10"/>
        <end position="23"/>
    </location>
</feature>
<sequence length="368" mass="41778">MTAEAINGNSPSSGPLPSAPTPGLVLFNSEEQSDIVFNISSDPNGSEGWRFPAHSFIIENASSALKQIIEKKRQQISTTDAPRPEIFVRCKPEIFILMMSYAYKREISMNSVSKCLDLYSLSKKFEFHDLTLNTLTFLNTHVSEYNVLEIITHLRNECNDCELNNSMNNDNTLNELIAKCFHILDENAEFVLKSYEFVNIDQSTLIEVLSRGTLNVSSELSVFDAVEKWSDQQCLKRRLEVNPDNKRKLLGDALYCVKYLVMSWNEFLRGPYLSDLLTNEEKNCLMLKKKGAEVDLPKYLDEYYLKAKRCFADSCAIVSPVRRDSQISIVSDLQSNALLLANSKKSSASKKLKRGLQEFAICFIQLLD</sequence>
<evidence type="ECO:0000313" key="5">
    <source>
        <dbReference type="EMBL" id="RWS14405.1"/>
    </source>
</evidence>
<evidence type="ECO:0000313" key="7">
    <source>
        <dbReference type="Proteomes" id="UP000285301"/>
    </source>
</evidence>
<evidence type="ECO:0000259" key="2">
    <source>
        <dbReference type="PROSITE" id="PS50097"/>
    </source>
</evidence>
<dbReference type="Pfam" id="PF07707">
    <property type="entry name" value="BACK"/>
    <property type="match status" value="1"/>
</dbReference>
<evidence type="ECO:0000313" key="4">
    <source>
        <dbReference type="EMBL" id="RWS12892.1"/>
    </source>
</evidence>
<dbReference type="PROSITE" id="PS50097">
    <property type="entry name" value="BTB"/>
    <property type="match status" value="1"/>
</dbReference>
<dbReference type="Gene3D" id="3.30.710.10">
    <property type="entry name" value="Potassium Channel Kv1.1, Chain A"/>
    <property type="match status" value="1"/>
</dbReference>
<dbReference type="Proteomes" id="UP000285301">
    <property type="component" value="Unassembled WGS sequence"/>
</dbReference>
<dbReference type="Gene3D" id="1.25.40.420">
    <property type="match status" value="1"/>
</dbReference>
<dbReference type="EMBL" id="NCKU01001167">
    <property type="protein sequence ID" value="RWS12892.1"/>
    <property type="molecule type" value="Genomic_DNA"/>
</dbReference>
<feature type="region of interest" description="Disordered" evidence="1">
    <location>
        <begin position="1"/>
        <end position="23"/>
    </location>
</feature>
<dbReference type="OrthoDB" id="6415400at2759"/>
<dbReference type="Pfam" id="PF00651">
    <property type="entry name" value="BTB"/>
    <property type="match status" value="1"/>
</dbReference>
<dbReference type="EMBL" id="NCKU01000732">
    <property type="protein sequence ID" value="RWS14405.1"/>
    <property type="molecule type" value="Genomic_DNA"/>
</dbReference>
<comment type="caution">
    <text evidence="6">The sequence shown here is derived from an EMBL/GenBank/DDBJ whole genome shotgun (WGS) entry which is preliminary data.</text>
</comment>
<dbReference type="AlphaFoldDB" id="A0A3S3SF03"/>
<feature type="domain" description="BTB" evidence="2">
    <location>
        <begin position="33"/>
        <end position="111"/>
    </location>
</feature>
<proteinExistence type="predicted"/>
<dbReference type="SUPFAM" id="SSF54695">
    <property type="entry name" value="POZ domain"/>
    <property type="match status" value="1"/>
</dbReference>
<dbReference type="InterPro" id="IPR011333">
    <property type="entry name" value="SKP1/BTB/POZ_sf"/>
</dbReference>
<keyword evidence="7" id="KW-1185">Reference proteome</keyword>
<reference evidence="6" key="2">
    <citation type="submission" date="2018-11" db="EMBL/GenBank/DDBJ databases">
        <title>Trombidioid mite genomics.</title>
        <authorList>
            <person name="Dong X."/>
        </authorList>
    </citation>
    <scope>NUCLEOTIDE SEQUENCE</scope>
    <source>
        <strain evidence="6">UoL-WK</strain>
    </source>
</reference>
<dbReference type="InterPro" id="IPR011705">
    <property type="entry name" value="BACK"/>
</dbReference>
<dbReference type="GO" id="GO:0005829">
    <property type="term" value="C:cytosol"/>
    <property type="evidence" value="ECO:0007669"/>
    <property type="project" value="TreeGrafter"/>
</dbReference>
<protein>
    <submittedName>
        <fullName evidence="6">BTB/POZ domain-containing protein 2-like protein</fullName>
    </submittedName>
</protein>
<evidence type="ECO:0000313" key="3">
    <source>
        <dbReference type="EMBL" id="RWS12858.1"/>
    </source>
</evidence>
<name>A0A3S3SF03_9ACAR</name>
<evidence type="ECO:0000313" key="6">
    <source>
        <dbReference type="EMBL" id="RWS14406.1"/>
    </source>
</evidence>
<dbReference type="STRING" id="1965070.A0A3S3SF03"/>
<reference evidence="6 7" key="1">
    <citation type="journal article" date="2018" name="Gigascience">
        <title>Genomes of trombidid mites reveal novel predicted allergens and laterally-transferred genes associated with secondary metabolism.</title>
        <authorList>
            <person name="Dong X."/>
            <person name="Chaisiri K."/>
            <person name="Xia D."/>
            <person name="Armstrong S.D."/>
            <person name="Fang Y."/>
            <person name="Donnelly M.J."/>
            <person name="Kadowaki T."/>
            <person name="McGarry J.W."/>
            <person name="Darby A.C."/>
            <person name="Makepeace B.L."/>
        </authorList>
    </citation>
    <scope>NUCLEOTIDE SEQUENCE [LARGE SCALE GENOMIC DNA]</scope>
    <source>
        <strain evidence="6">UoL-WK</strain>
    </source>
</reference>
<dbReference type="GO" id="GO:0022008">
    <property type="term" value="P:neurogenesis"/>
    <property type="evidence" value="ECO:0007669"/>
    <property type="project" value="TreeGrafter"/>
</dbReference>
<dbReference type="PANTHER" id="PTHR45774">
    <property type="entry name" value="BTB/POZ DOMAIN-CONTAINING"/>
    <property type="match status" value="1"/>
</dbReference>
<accession>A0A3S3SF03</accession>
<evidence type="ECO:0000256" key="1">
    <source>
        <dbReference type="SAM" id="MobiDB-lite"/>
    </source>
</evidence>